<evidence type="ECO:0000313" key="2">
    <source>
        <dbReference type="EMBL" id="AFM05155.1"/>
    </source>
</evidence>
<dbReference type="Proteomes" id="UP000006054">
    <property type="component" value="Chromosome"/>
</dbReference>
<feature type="transmembrane region" description="Helical" evidence="1">
    <location>
        <begin position="69"/>
        <end position="94"/>
    </location>
</feature>
<organism evidence="2 3">
    <name type="scientific">Bernardetia litoralis (strain ATCC 23117 / DSM 6794 / NBRC 15988 / NCIMB 1366 / Fx l1 / Sio-4)</name>
    <name type="common">Flexibacter litoralis</name>
    <dbReference type="NCBI Taxonomy" id="880071"/>
    <lineage>
        <taxon>Bacteria</taxon>
        <taxon>Pseudomonadati</taxon>
        <taxon>Bacteroidota</taxon>
        <taxon>Cytophagia</taxon>
        <taxon>Cytophagales</taxon>
        <taxon>Bernardetiaceae</taxon>
        <taxon>Bernardetia</taxon>
    </lineage>
</organism>
<accession>I4AMH0</accession>
<protein>
    <recommendedName>
        <fullName evidence="4">DUF4199 domain-containing protein</fullName>
    </recommendedName>
</protein>
<evidence type="ECO:0000256" key="1">
    <source>
        <dbReference type="SAM" id="Phobius"/>
    </source>
</evidence>
<keyword evidence="1" id="KW-0812">Transmembrane</keyword>
<dbReference type="eggNOG" id="ENOG5030PGC">
    <property type="taxonomic scope" value="Bacteria"/>
</dbReference>
<reference evidence="3" key="1">
    <citation type="submission" date="2012-06" db="EMBL/GenBank/DDBJ databases">
        <title>The complete genome of Flexibacter litoralis DSM 6794.</title>
        <authorList>
            <person name="Lucas S."/>
            <person name="Copeland A."/>
            <person name="Lapidus A."/>
            <person name="Glavina del Rio T."/>
            <person name="Dalin E."/>
            <person name="Tice H."/>
            <person name="Bruce D."/>
            <person name="Goodwin L."/>
            <person name="Pitluck S."/>
            <person name="Peters L."/>
            <person name="Ovchinnikova G."/>
            <person name="Lu M."/>
            <person name="Kyrpides N."/>
            <person name="Mavromatis K."/>
            <person name="Ivanova N."/>
            <person name="Brettin T."/>
            <person name="Detter J.C."/>
            <person name="Han C."/>
            <person name="Larimer F."/>
            <person name="Land M."/>
            <person name="Hauser L."/>
            <person name="Markowitz V."/>
            <person name="Cheng J.-F."/>
            <person name="Hugenholtz P."/>
            <person name="Woyke T."/>
            <person name="Wu D."/>
            <person name="Spring S."/>
            <person name="Lang E."/>
            <person name="Kopitz M."/>
            <person name="Brambilla E."/>
            <person name="Klenk H.-P."/>
            <person name="Eisen J.A."/>
        </authorList>
    </citation>
    <scope>NUCLEOTIDE SEQUENCE [LARGE SCALE GENOMIC DNA]</scope>
    <source>
        <strain evidence="3">ATCC 23117 / DSM 6794 / NBRC 15988 / NCIMB 1366 / Sio-4</strain>
    </source>
</reference>
<dbReference type="Pfam" id="PF13858">
    <property type="entry name" value="DUF4199"/>
    <property type="match status" value="1"/>
</dbReference>
<keyword evidence="1" id="KW-1133">Transmembrane helix</keyword>
<keyword evidence="1" id="KW-0472">Membrane</keyword>
<evidence type="ECO:0008006" key="4">
    <source>
        <dbReference type="Google" id="ProtNLM"/>
    </source>
</evidence>
<dbReference type="KEGG" id="fli:Fleli_2802"/>
<feature type="transmembrane region" description="Helical" evidence="1">
    <location>
        <begin position="153"/>
        <end position="172"/>
    </location>
</feature>
<feature type="transmembrane region" description="Helical" evidence="1">
    <location>
        <begin position="40"/>
        <end position="57"/>
    </location>
</feature>
<dbReference type="OrthoDB" id="181017at768503"/>
<gene>
    <name evidence="2" type="ordered locus">Fleli_2802</name>
</gene>
<dbReference type="EMBL" id="CP003345">
    <property type="protein sequence ID" value="AFM05155.1"/>
    <property type="molecule type" value="Genomic_DNA"/>
</dbReference>
<dbReference type="RefSeq" id="WP_014798590.1">
    <property type="nucleotide sequence ID" value="NC_018018.1"/>
</dbReference>
<name>I4AMH0_BERLS</name>
<keyword evidence="3" id="KW-1185">Reference proteome</keyword>
<dbReference type="AlphaFoldDB" id="I4AMH0"/>
<proteinExistence type="predicted"/>
<dbReference type="InterPro" id="IPR025250">
    <property type="entry name" value="DUF4199"/>
</dbReference>
<dbReference type="HOGENOM" id="CLU_1419602_0_0_10"/>
<evidence type="ECO:0000313" key="3">
    <source>
        <dbReference type="Proteomes" id="UP000006054"/>
    </source>
</evidence>
<feature type="transmembrane region" description="Helical" evidence="1">
    <location>
        <begin position="7"/>
        <end position="28"/>
    </location>
</feature>
<sequence precursor="true">MKNPFWKYAFLTAATMAVGVLLLTVTLHLFGENPFKEYEFMFMPIYFGLLVWGLFRYRKNVMKGYLEGWRAIGFGLVANFVAIILYCGLLYGFLRTVPEALERHQLEVDAYNITLRKVAKEHMEETEKLSTVLLDASETNDRITPAVMAVDKFFKMGAIGFVIVMVAGLFMMKRKPEVPENNIPIDSEKGY</sequence>